<dbReference type="GO" id="GO:0005886">
    <property type="term" value="C:plasma membrane"/>
    <property type="evidence" value="ECO:0007669"/>
    <property type="project" value="UniProtKB-SubCell"/>
</dbReference>
<dbReference type="AlphaFoldDB" id="A0A7W8VD56"/>
<accession>A0A7W8VD56</accession>
<feature type="transmembrane region" description="Helical" evidence="7">
    <location>
        <begin position="264"/>
        <end position="290"/>
    </location>
</feature>
<name>A0A7W8VD56_9ACTN</name>
<evidence type="ECO:0000256" key="2">
    <source>
        <dbReference type="ARBA" id="ARBA00022475"/>
    </source>
</evidence>
<keyword evidence="3 7" id="KW-0812">Transmembrane</keyword>
<dbReference type="Pfam" id="PF07690">
    <property type="entry name" value="MFS_1"/>
    <property type="match status" value="1"/>
</dbReference>
<dbReference type="GO" id="GO:0022857">
    <property type="term" value="F:transmembrane transporter activity"/>
    <property type="evidence" value="ECO:0007669"/>
    <property type="project" value="InterPro"/>
</dbReference>
<evidence type="ECO:0000313" key="8">
    <source>
        <dbReference type="EMBL" id="MBB5431589.1"/>
    </source>
</evidence>
<dbReference type="SUPFAM" id="SSF103473">
    <property type="entry name" value="MFS general substrate transporter"/>
    <property type="match status" value="1"/>
</dbReference>
<comment type="caution">
    <text evidence="8">The sequence shown here is derived from an EMBL/GenBank/DDBJ whole genome shotgun (WGS) entry which is preliminary data.</text>
</comment>
<organism evidence="8 9">
    <name type="scientific">Nocardiopsis composta</name>
    <dbReference type="NCBI Taxonomy" id="157465"/>
    <lineage>
        <taxon>Bacteria</taxon>
        <taxon>Bacillati</taxon>
        <taxon>Actinomycetota</taxon>
        <taxon>Actinomycetes</taxon>
        <taxon>Streptosporangiales</taxon>
        <taxon>Nocardiopsidaceae</taxon>
        <taxon>Nocardiopsis</taxon>
    </lineage>
</organism>
<keyword evidence="5 7" id="KW-0472">Membrane</keyword>
<feature type="transmembrane region" description="Helical" evidence="7">
    <location>
        <begin position="235"/>
        <end position="258"/>
    </location>
</feature>
<sequence length="437" mass="43537">MTVAVRGGGDAGQAPPLRRNGAFRTLWFAQALSQLGHVTGTIAYPLLVLEVHGTAAWAGVLGFAASAAGLAARLPAGFLCDRFDRRRVLLAGSLLRAAAMALLAAGAAAGTVPLAAVIAVAVVDGAILEPVRYAERAALRHVVRPEDVTTAAARGEARSQAAALLGPALGGWLFAASAALPFAANAAGHLMSAALVGRLRRPLQERRDGAGALRPGPRELLAGFGWIARTPQVRALVLASLGPNLVFGGVTLIILAAAHDRGESSAAIGTALSAAGLGGLAGALAAPALLRRLRPAAVLLGTAWLLPAVVAGLAFAPGTAAAAVLLSASVFTVPVLNALLVTYQVRLAGDGLQGRVFGATGLAMGAAQPLGPLLGGVGHDLAGPGPALLALAGLLALCAAGVTALPAARGLRHPEDRDPEADPAPGSSPRKGTHRDA</sequence>
<feature type="transmembrane region" description="Helical" evidence="7">
    <location>
        <begin position="97"/>
        <end position="123"/>
    </location>
</feature>
<evidence type="ECO:0000256" key="5">
    <source>
        <dbReference type="ARBA" id="ARBA00023136"/>
    </source>
</evidence>
<comment type="subcellular location">
    <subcellularLocation>
        <location evidence="1">Cell membrane</location>
        <topology evidence="1">Multi-pass membrane protein</topology>
    </subcellularLocation>
</comment>
<dbReference type="EMBL" id="JACHDB010000001">
    <property type="protein sequence ID" value="MBB5431589.1"/>
    <property type="molecule type" value="Genomic_DNA"/>
</dbReference>
<dbReference type="InterPro" id="IPR036259">
    <property type="entry name" value="MFS_trans_sf"/>
</dbReference>
<evidence type="ECO:0000256" key="7">
    <source>
        <dbReference type="SAM" id="Phobius"/>
    </source>
</evidence>
<proteinExistence type="predicted"/>
<gene>
    <name evidence="8" type="ORF">HDA36_001673</name>
</gene>
<feature type="transmembrane region" description="Helical" evidence="7">
    <location>
        <begin position="172"/>
        <end position="197"/>
    </location>
</feature>
<dbReference type="PANTHER" id="PTHR23513:SF6">
    <property type="entry name" value="MAJOR FACILITATOR SUPERFAMILY ASSOCIATED DOMAIN-CONTAINING PROTEIN"/>
    <property type="match status" value="1"/>
</dbReference>
<keyword evidence="2" id="KW-1003">Cell membrane</keyword>
<feature type="transmembrane region" description="Helical" evidence="7">
    <location>
        <begin position="55"/>
        <end position="76"/>
    </location>
</feature>
<dbReference type="Gene3D" id="1.20.1250.20">
    <property type="entry name" value="MFS general substrate transporter like domains"/>
    <property type="match status" value="1"/>
</dbReference>
<feature type="transmembrane region" description="Helical" evidence="7">
    <location>
        <begin position="322"/>
        <end position="343"/>
    </location>
</feature>
<dbReference type="Proteomes" id="UP000572635">
    <property type="component" value="Unassembled WGS sequence"/>
</dbReference>
<evidence type="ECO:0000256" key="4">
    <source>
        <dbReference type="ARBA" id="ARBA00022989"/>
    </source>
</evidence>
<feature type="transmembrane region" description="Helical" evidence="7">
    <location>
        <begin position="355"/>
        <end position="375"/>
    </location>
</feature>
<evidence type="ECO:0000256" key="6">
    <source>
        <dbReference type="SAM" id="MobiDB-lite"/>
    </source>
</evidence>
<evidence type="ECO:0000313" key="9">
    <source>
        <dbReference type="Proteomes" id="UP000572635"/>
    </source>
</evidence>
<feature type="transmembrane region" description="Helical" evidence="7">
    <location>
        <begin position="26"/>
        <end position="49"/>
    </location>
</feature>
<keyword evidence="9" id="KW-1185">Reference proteome</keyword>
<feature type="region of interest" description="Disordered" evidence="6">
    <location>
        <begin position="410"/>
        <end position="437"/>
    </location>
</feature>
<dbReference type="RefSeq" id="WP_184391277.1">
    <property type="nucleotide sequence ID" value="NZ_JACHDB010000001.1"/>
</dbReference>
<protein>
    <submittedName>
        <fullName evidence="8">Putative MFS family arabinose efflux permease</fullName>
    </submittedName>
</protein>
<feature type="transmembrane region" description="Helical" evidence="7">
    <location>
        <begin position="387"/>
        <end position="408"/>
    </location>
</feature>
<dbReference type="PANTHER" id="PTHR23513">
    <property type="entry name" value="INTEGRAL MEMBRANE EFFLUX PROTEIN-RELATED"/>
    <property type="match status" value="1"/>
</dbReference>
<feature type="transmembrane region" description="Helical" evidence="7">
    <location>
        <begin position="297"/>
        <end position="316"/>
    </location>
</feature>
<evidence type="ECO:0000256" key="1">
    <source>
        <dbReference type="ARBA" id="ARBA00004651"/>
    </source>
</evidence>
<evidence type="ECO:0000256" key="3">
    <source>
        <dbReference type="ARBA" id="ARBA00022692"/>
    </source>
</evidence>
<dbReference type="InterPro" id="IPR011701">
    <property type="entry name" value="MFS"/>
</dbReference>
<keyword evidence="4 7" id="KW-1133">Transmembrane helix</keyword>
<reference evidence="8 9" key="1">
    <citation type="submission" date="2020-08" db="EMBL/GenBank/DDBJ databases">
        <title>Sequencing the genomes of 1000 actinobacteria strains.</title>
        <authorList>
            <person name="Klenk H.-P."/>
        </authorList>
    </citation>
    <scope>NUCLEOTIDE SEQUENCE [LARGE SCALE GENOMIC DNA]</scope>
    <source>
        <strain evidence="8 9">DSM 44551</strain>
    </source>
</reference>